<dbReference type="InterPro" id="IPR050072">
    <property type="entry name" value="Peptidase_M20A"/>
</dbReference>
<dbReference type="Pfam" id="PF01546">
    <property type="entry name" value="Peptidase_M20"/>
    <property type="match status" value="1"/>
</dbReference>
<name>A0A4R7JJ57_9FLAO</name>
<dbReference type="OrthoDB" id="9783294at2"/>
<dbReference type="Gene3D" id="3.40.630.10">
    <property type="entry name" value="Zn peptidases"/>
    <property type="match status" value="1"/>
</dbReference>
<dbReference type="AlphaFoldDB" id="A0A4R7JJ57"/>
<gene>
    <name evidence="4" type="ORF">CLV90_3764</name>
</gene>
<evidence type="ECO:0000259" key="3">
    <source>
        <dbReference type="Pfam" id="PF07687"/>
    </source>
</evidence>
<comment type="caution">
    <text evidence="4">The sequence shown here is derived from an EMBL/GenBank/DDBJ whole genome shotgun (WGS) entry which is preliminary data.</text>
</comment>
<dbReference type="PANTHER" id="PTHR43808:SF17">
    <property type="entry name" value="PEPTIDASE M20"/>
    <property type="match status" value="1"/>
</dbReference>
<organism evidence="4 5">
    <name type="scientific">Maribacter spongiicola</name>
    <dbReference type="NCBI Taxonomy" id="1206753"/>
    <lineage>
        <taxon>Bacteria</taxon>
        <taxon>Pseudomonadati</taxon>
        <taxon>Bacteroidota</taxon>
        <taxon>Flavobacteriia</taxon>
        <taxon>Flavobacteriales</taxon>
        <taxon>Flavobacteriaceae</taxon>
        <taxon>Maribacter</taxon>
    </lineage>
</organism>
<keyword evidence="5" id="KW-1185">Reference proteome</keyword>
<protein>
    <submittedName>
        <fullName evidence="4">Acetylornithine deacetylase/succinyl-diaminopimelate desuccinylase-like protein</fullName>
    </submittedName>
</protein>
<reference evidence="4 5" key="1">
    <citation type="submission" date="2019-03" db="EMBL/GenBank/DDBJ databases">
        <title>Genomic Encyclopedia of Archaeal and Bacterial Type Strains, Phase II (KMG-II): from individual species to whole genera.</title>
        <authorList>
            <person name="Goeker M."/>
        </authorList>
    </citation>
    <scope>NUCLEOTIDE SEQUENCE [LARGE SCALE GENOMIC DNA]</scope>
    <source>
        <strain evidence="4 5">DSM 25233</strain>
    </source>
</reference>
<feature type="domain" description="Peptidase M20 dimerisation" evidence="3">
    <location>
        <begin position="228"/>
        <end position="329"/>
    </location>
</feature>
<dbReference type="SUPFAM" id="SSF55031">
    <property type="entry name" value="Bacterial exopeptidase dimerisation domain"/>
    <property type="match status" value="1"/>
</dbReference>
<dbReference type="EMBL" id="SOAY01000017">
    <property type="protein sequence ID" value="TDT37932.1"/>
    <property type="molecule type" value="Genomic_DNA"/>
</dbReference>
<keyword evidence="1" id="KW-0479">Metal-binding</keyword>
<evidence type="ECO:0000313" key="4">
    <source>
        <dbReference type="EMBL" id="TDT37932.1"/>
    </source>
</evidence>
<evidence type="ECO:0000256" key="1">
    <source>
        <dbReference type="ARBA" id="ARBA00022723"/>
    </source>
</evidence>
<dbReference type="Proteomes" id="UP000294749">
    <property type="component" value="Unassembled WGS sequence"/>
</dbReference>
<dbReference type="GO" id="GO:0016787">
    <property type="term" value="F:hydrolase activity"/>
    <property type="evidence" value="ECO:0007669"/>
    <property type="project" value="UniProtKB-KW"/>
</dbReference>
<keyword evidence="2" id="KW-0378">Hydrolase</keyword>
<dbReference type="Pfam" id="PF07687">
    <property type="entry name" value="M20_dimer"/>
    <property type="match status" value="1"/>
</dbReference>
<dbReference type="GO" id="GO:0046872">
    <property type="term" value="F:metal ion binding"/>
    <property type="evidence" value="ECO:0007669"/>
    <property type="project" value="UniProtKB-KW"/>
</dbReference>
<dbReference type="InterPro" id="IPR002933">
    <property type="entry name" value="Peptidase_M20"/>
</dbReference>
<dbReference type="SUPFAM" id="SSF53187">
    <property type="entry name" value="Zn-dependent exopeptidases"/>
    <property type="match status" value="1"/>
</dbReference>
<accession>A0A4R7JJ57</accession>
<dbReference type="PANTHER" id="PTHR43808">
    <property type="entry name" value="ACETYLORNITHINE DEACETYLASE"/>
    <property type="match status" value="1"/>
</dbReference>
<dbReference type="InterPro" id="IPR011650">
    <property type="entry name" value="Peptidase_M20_dimer"/>
</dbReference>
<proteinExistence type="predicted"/>
<sequence>MRREFLLKNRALLPLLIIILLVSNVLIGQESVIADKKINKEVGKLLKDKSIKSAFEFIDAIENETEKDLIKLTEIPAPPFMEAKRAEAFKNMLVEAGLENVSIDEVGNVIGIKKGTDGGKVVVLDAHLDTVFPEGTDVKVEKKGDTLYAPGIGDDTRGLSMLIANFKAIKKADLKTKADVWFVGTVGEEGLGDLRGVKHLFREGAVKIDSWISIDGGAICRVNNAGLGSVRYKALFKGKGGHSWGAFGLANPHHALGFAIKEFTENAKVFTDEGAKTSFNIGRMGGGTSVNSIPFESWMEVDMRSVDSGRLNEVEAIFKQSMQTALEEYNNTGVDDEISLELIKIGDRPSGELSLKTPLVQRAISATSSFGYEPSLTRGSTNGNIPISLGVPAITIGRGGVGGGAHSLHEWWVNENGAEAIKLALLLTVIEAGLDK</sequence>
<dbReference type="Gene3D" id="3.30.70.360">
    <property type="match status" value="1"/>
</dbReference>
<dbReference type="InterPro" id="IPR036264">
    <property type="entry name" value="Bact_exopeptidase_dim_dom"/>
</dbReference>
<evidence type="ECO:0000313" key="5">
    <source>
        <dbReference type="Proteomes" id="UP000294749"/>
    </source>
</evidence>
<evidence type="ECO:0000256" key="2">
    <source>
        <dbReference type="ARBA" id="ARBA00022801"/>
    </source>
</evidence>
<dbReference type="RefSeq" id="WP_133688978.1">
    <property type="nucleotide sequence ID" value="NZ_SOAY01000017.1"/>
</dbReference>